<organism evidence="1 2">
    <name type="scientific">Lactiplantibacillus plantarum</name>
    <name type="common">Lactobacillus plantarum</name>
    <dbReference type="NCBI Taxonomy" id="1590"/>
    <lineage>
        <taxon>Bacteria</taxon>
        <taxon>Bacillati</taxon>
        <taxon>Bacillota</taxon>
        <taxon>Bacilli</taxon>
        <taxon>Lactobacillales</taxon>
        <taxon>Lactobacillaceae</taxon>
        <taxon>Lactiplantibacillus</taxon>
    </lineage>
</organism>
<comment type="caution">
    <text evidence="1">The sequence shown here is derived from an EMBL/GenBank/DDBJ whole genome shotgun (WGS) entry which is preliminary data.</text>
</comment>
<dbReference type="AlphaFoldDB" id="A0A162GAN5"/>
<dbReference type="EMBL" id="LUXM01000040">
    <property type="protein sequence ID" value="KZU91500.1"/>
    <property type="molecule type" value="Genomic_DNA"/>
</dbReference>
<protein>
    <submittedName>
        <fullName evidence="1">Uncharacterized protein</fullName>
    </submittedName>
</protein>
<accession>A0A162GAN5</accession>
<sequence>MSTLKIGTTVKLPKPYLGIVGTIIAYYAAKDQYLVRFGVSQQLYFKPDELIVWKS</sequence>
<evidence type="ECO:0000313" key="2">
    <source>
        <dbReference type="Proteomes" id="UP000076882"/>
    </source>
</evidence>
<name>A0A162GAN5_LACPN</name>
<gene>
    <name evidence="1" type="ORF">Lp19_2786</name>
</gene>
<reference evidence="1 2" key="1">
    <citation type="submission" date="2016-03" db="EMBL/GenBank/DDBJ databases">
        <title>Comparative genomics of 54 Lactobacillus plantarum strains reveals genomic uncoupling from niche constraints.</title>
        <authorList>
            <person name="Martino M.E."/>
        </authorList>
    </citation>
    <scope>NUCLEOTIDE SEQUENCE [LARGE SCALE GENOMIC DNA]</scope>
    <source>
        <strain evidence="1 2">19.1</strain>
    </source>
</reference>
<evidence type="ECO:0000313" key="1">
    <source>
        <dbReference type="EMBL" id="KZU91500.1"/>
    </source>
</evidence>
<dbReference type="RefSeq" id="WP_003643166.1">
    <property type="nucleotide sequence ID" value="NZ_AP028145.1"/>
</dbReference>
<dbReference type="Proteomes" id="UP000076882">
    <property type="component" value="Unassembled WGS sequence"/>
</dbReference>
<dbReference type="PATRIC" id="fig|1590.143.peg.88"/>
<proteinExistence type="predicted"/>